<reference evidence="3" key="1">
    <citation type="submission" date="2016-07" db="EMBL/GenBank/DDBJ databases">
        <title>Frankia sp. NRRL B-16219 Genome sequencing.</title>
        <authorList>
            <person name="Ghodhbane-Gtari F."/>
            <person name="Swanson E."/>
            <person name="Gueddou A."/>
            <person name="Louati M."/>
            <person name="Nouioui I."/>
            <person name="Hezbri K."/>
            <person name="Abebe-Akele F."/>
            <person name="Simpson S."/>
            <person name="Morris K."/>
            <person name="Thomas K."/>
            <person name="Gtari M."/>
            <person name="Tisa L.S."/>
        </authorList>
    </citation>
    <scope>NUCLEOTIDE SEQUENCE [LARGE SCALE GENOMIC DNA]</scope>
    <source>
        <strain evidence="3">NRRL B-16219</strain>
    </source>
</reference>
<dbReference type="AlphaFoldDB" id="A0A1S1RKR4"/>
<name>A0A1S1RKR4_9ACTN</name>
<dbReference type="SUPFAM" id="SSF47413">
    <property type="entry name" value="lambda repressor-like DNA-binding domains"/>
    <property type="match status" value="1"/>
</dbReference>
<evidence type="ECO:0000313" key="2">
    <source>
        <dbReference type="EMBL" id="OHV46647.1"/>
    </source>
</evidence>
<evidence type="ECO:0000259" key="1">
    <source>
        <dbReference type="PROSITE" id="PS50943"/>
    </source>
</evidence>
<dbReference type="GO" id="GO:0003677">
    <property type="term" value="F:DNA binding"/>
    <property type="evidence" value="ECO:0007669"/>
    <property type="project" value="InterPro"/>
</dbReference>
<comment type="caution">
    <text evidence="2">The sequence shown here is derived from an EMBL/GenBank/DDBJ whole genome shotgun (WGS) entry which is preliminary data.</text>
</comment>
<sequence length="79" mass="8491">MGAHLGDMATDALAIDGAELRRRRNALRMNQSTLAAKAGVDQGQLSRAERGLCRVSMTSLRKLEKIVGTLPLRDEVAAS</sequence>
<dbReference type="PROSITE" id="PS50943">
    <property type="entry name" value="HTH_CROC1"/>
    <property type="match status" value="1"/>
</dbReference>
<dbReference type="EMBL" id="MAXA01000002">
    <property type="protein sequence ID" value="OHV46647.1"/>
    <property type="molecule type" value="Genomic_DNA"/>
</dbReference>
<dbReference type="Gene3D" id="1.10.260.40">
    <property type="entry name" value="lambda repressor-like DNA-binding domains"/>
    <property type="match status" value="1"/>
</dbReference>
<dbReference type="CDD" id="cd00093">
    <property type="entry name" value="HTH_XRE"/>
    <property type="match status" value="1"/>
</dbReference>
<accession>A0A1S1RKR4</accession>
<dbReference type="OrthoDB" id="3396200at2"/>
<protein>
    <recommendedName>
        <fullName evidence="1">HTH cro/C1-type domain-containing protein</fullName>
    </recommendedName>
</protein>
<dbReference type="Proteomes" id="UP000179769">
    <property type="component" value="Unassembled WGS sequence"/>
</dbReference>
<evidence type="ECO:0000313" key="3">
    <source>
        <dbReference type="Proteomes" id="UP000179769"/>
    </source>
</evidence>
<organism evidence="2 3">
    <name type="scientific">Parafrankia soli</name>
    <dbReference type="NCBI Taxonomy" id="2599596"/>
    <lineage>
        <taxon>Bacteria</taxon>
        <taxon>Bacillati</taxon>
        <taxon>Actinomycetota</taxon>
        <taxon>Actinomycetes</taxon>
        <taxon>Frankiales</taxon>
        <taxon>Frankiaceae</taxon>
        <taxon>Parafrankia</taxon>
    </lineage>
</organism>
<gene>
    <name evidence="2" type="ORF">BBK14_02020</name>
</gene>
<dbReference type="Pfam" id="PF01381">
    <property type="entry name" value="HTH_3"/>
    <property type="match status" value="1"/>
</dbReference>
<proteinExistence type="predicted"/>
<dbReference type="SMART" id="SM00530">
    <property type="entry name" value="HTH_XRE"/>
    <property type="match status" value="1"/>
</dbReference>
<dbReference type="InterPro" id="IPR001387">
    <property type="entry name" value="Cro/C1-type_HTH"/>
</dbReference>
<dbReference type="RefSeq" id="WP_071059530.1">
    <property type="nucleotide sequence ID" value="NZ_MAXA01000002.1"/>
</dbReference>
<feature type="domain" description="HTH cro/C1-type" evidence="1">
    <location>
        <begin position="20"/>
        <end position="66"/>
    </location>
</feature>
<dbReference type="InterPro" id="IPR010982">
    <property type="entry name" value="Lambda_DNA-bd_dom_sf"/>
</dbReference>
<keyword evidence="3" id="KW-1185">Reference proteome</keyword>